<organism evidence="2 3">
    <name type="scientific">Solanum tuberosum</name>
    <name type="common">Potato</name>
    <dbReference type="NCBI Taxonomy" id="4113"/>
    <lineage>
        <taxon>Eukaryota</taxon>
        <taxon>Viridiplantae</taxon>
        <taxon>Streptophyta</taxon>
        <taxon>Embryophyta</taxon>
        <taxon>Tracheophyta</taxon>
        <taxon>Spermatophyta</taxon>
        <taxon>Magnoliopsida</taxon>
        <taxon>eudicotyledons</taxon>
        <taxon>Gunneridae</taxon>
        <taxon>Pentapetalae</taxon>
        <taxon>asterids</taxon>
        <taxon>lamiids</taxon>
        <taxon>Solanales</taxon>
        <taxon>Solanaceae</taxon>
        <taxon>Solanoideae</taxon>
        <taxon>Solaneae</taxon>
        <taxon>Solanum</taxon>
    </lineage>
</organism>
<dbReference type="AlphaFoldDB" id="M1DRJ6"/>
<evidence type="ECO:0000256" key="1">
    <source>
        <dbReference type="SAM" id="MobiDB-lite"/>
    </source>
</evidence>
<protein>
    <recommendedName>
        <fullName evidence="4">Polyprotein protein</fullName>
    </recommendedName>
</protein>
<evidence type="ECO:0000313" key="2">
    <source>
        <dbReference type="EnsemblPlants" id="PGSC0003DMT400093250"/>
    </source>
</evidence>
<proteinExistence type="predicted"/>
<feature type="region of interest" description="Disordered" evidence="1">
    <location>
        <begin position="1"/>
        <end position="20"/>
    </location>
</feature>
<reference evidence="3" key="1">
    <citation type="journal article" date="2011" name="Nature">
        <title>Genome sequence and analysis of the tuber crop potato.</title>
        <authorList>
            <consortium name="The Potato Genome Sequencing Consortium"/>
        </authorList>
    </citation>
    <scope>NUCLEOTIDE SEQUENCE [LARGE SCALE GENOMIC DNA]</scope>
    <source>
        <strain evidence="3">cv. DM1-3 516 R44</strain>
    </source>
</reference>
<dbReference type="PaxDb" id="4113-PGSC0003DMT400093250"/>
<dbReference type="EnsemblPlants" id="PGSC0003DMT400093250">
    <property type="protein sequence ID" value="PGSC0003DMT400093250"/>
    <property type="gene ID" value="PGSC0003DMG400042821"/>
</dbReference>
<dbReference type="HOGENOM" id="CLU_029307_2_1_1"/>
<dbReference type="Gramene" id="PGSC0003DMT400093250">
    <property type="protein sequence ID" value="PGSC0003DMT400093250"/>
    <property type="gene ID" value="PGSC0003DMG400042821"/>
</dbReference>
<reference evidence="2" key="2">
    <citation type="submission" date="2015-06" db="UniProtKB">
        <authorList>
            <consortium name="EnsemblPlants"/>
        </authorList>
    </citation>
    <scope>IDENTIFICATION</scope>
    <source>
        <strain evidence="2">DM1-3 516 R44</strain>
    </source>
</reference>
<keyword evidence="3" id="KW-1185">Reference proteome</keyword>
<dbReference type="InParanoid" id="M1DRJ6"/>
<accession>M1DRJ6</accession>
<evidence type="ECO:0008006" key="4">
    <source>
        <dbReference type="Google" id="ProtNLM"/>
    </source>
</evidence>
<name>M1DRJ6_SOLTU</name>
<sequence length="174" mass="18724">MEKKKKVAPSDSSPVIDANSLPAEASLPSLAPGPLAPITQDSLLWMGQLAHSTDRRDARLEASSSGMIQNALADVVTPLSASIDALVVRIVVFHRHIHDMPAMPTDTTEYEVRVEETTDPDSEAETKEEMLEVADEVLNEIEEAMVDAVLYASSVDTSLVVVPSEVTPGIYAQV</sequence>
<evidence type="ECO:0000313" key="3">
    <source>
        <dbReference type="Proteomes" id="UP000011115"/>
    </source>
</evidence>
<dbReference type="Proteomes" id="UP000011115">
    <property type="component" value="Unassembled WGS sequence"/>
</dbReference>